<dbReference type="SMART" id="SM00356">
    <property type="entry name" value="ZnF_C3H1"/>
    <property type="match status" value="1"/>
</dbReference>
<protein>
    <recommendedName>
        <fullName evidence="5">C3H1-type domain-containing protein</fullName>
    </recommendedName>
</protein>
<feature type="zinc finger region" description="C3H1-type" evidence="4">
    <location>
        <begin position="52"/>
        <end position="80"/>
    </location>
</feature>
<evidence type="ECO:0000313" key="7">
    <source>
        <dbReference type="Proteomes" id="UP000822688"/>
    </source>
</evidence>
<feature type="domain" description="C3H1-type" evidence="5">
    <location>
        <begin position="52"/>
        <end position="80"/>
    </location>
</feature>
<dbReference type="GO" id="GO:0008270">
    <property type="term" value="F:zinc ion binding"/>
    <property type="evidence" value="ECO:0007669"/>
    <property type="project" value="UniProtKB-KW"/>
</dbReference>
<dbReference type="InterPro" id="IPR013085">
    <property type="entry name" value="U1-CZ_Znf_C2H2"/>
</dbReference>
<dbReference type="Pfam" id="PF06220">
    <property type="entry name" value="zf-U1"/>
    <property type="match status" value="1"/>
</dbReference>
<evidence type="ECO:0000256" key="1">
    <source>
        <dbReference type="ARBA" id="ARBA00022723"/>
    </source>
</evidence>
<dbReference type="Gene3D" id="3.30.160.60">
    <property type="entry name" value="Classic Zinc Finger"/>
    <property type="match status" value="1"/>
</dbReference>
<dbReference type="InterPro" id="IPR036236">
    <property type="entry name" value="Znf_C2H2_sf"/>
</dbReference>
<evidence type="ECO:0000313" key="6">
    <source>
        <dbReference type="EMBL" id="KAG0563111.1"/>
    </source>
</evidence>
<keyword evidence="2 4" id="KW-0863">Zinc-finger</keyword>
<organism evidence="6 7">
    <name type="scientific">Ceratodon purpureus</name>
    <name type="common">Fire moss</name>
    <name type="synonym">Dicranum purpureum</name>
    <dbReference type="NCBI Taxonomy" id="3225"/>
    <lineage>
        <taxon>Eukaryota</taxon>
        <taxon>Viridiplantae</taxon>
        <taxon>Streptophyta</taxon>
        <taxon>Embryophyta</taxon>
        <taxon>Bryophyta</taxon>
        <taxon>Bryophytina</taxon>
        <taxon>Bryopsida</taxon>
        <taxon>Dicranidae</taxon>
        <taxon>Pseudoditrichales</taxon>
        <taxon>Ditrichaceae</taxon>
        <taxon>Ceratodon</taxon>
    </lineage>
</organism>
<dbReference type="PROSITE" id="PS50103">
    <property type="entry name" value="ZF_C3H1"/>
    <property type="match status" value="1"/>
</dbReference>
<dbReference type="OrthoDB" id="2417221at2759"/>
<proteinExistence type="predicted"/>
<dbReference type="AlphaFoldDB" id="A0A8T0GTS9"/>
<keyword evidence="7" id="KW-1185">Reference proteome</keyword>
<dbReference type="Proteomes" id="UP000822688">
    <property type="component" value="Chromosome 8"/>
</dbReference>
<dbReference type="GO" id="GO:0005689">
    <property type="term" value="C:U12-type spliceosomal complex"/>
    <property type="evidence" value="ECO:0007669"/>
    <property type="project" value="TreeGrafter"/>
</dbReference>
<dbReference type="SUPFAM" id="SSF90229">
    <property type="entry name" value="CCCH zinc finger"/>
    <property type="match status" value="1"/>
</dbReference>
<evidence type="ECO:0000259" key="5">
    <source>
        <dbReference type="PROSITE" id="PS50103"/>
    </source>
</evidence>
<keyword evidence="3 4" id="KW-0862">Zinc</keyword>
<dbReference type="InterPro" id="IPR036855">
    <property type="entry name" value="Znf_CCCH_sf"/>
</dbReference>
<dbReference type="EMBL" id="CM026429">
    <property type="protein sequence ID" value="KAG0563111.1"/>
    <property type="molecule type" value="Genomic_DNA"/>
</dbReference>
<evidence type="ECO:0000256" key="4">
    <source>
        <dbReference type="PROSITE-ProRule" id="PRU00723"/>
    </source>
</evidence>
<dbReference type="PANTHER" id="PTHR16465">
    <property type="entry name" value="NUCLEASE-RELATED"/>
    <property type="match status" value="1"/>
</dbReference>
<evidence type="ECO:0000256" key="2">
    <source>
        <dbReference type="ARBA" id="ARBA00022771"/>
    </source>
</evidence>
<reference evidence="6" key="1">
    <citation type="submission" date="2020-06" db="EMBL/GenBank/DDBJ databases">
        <title>WGS assembly of Ceratodon purpureus strain R40.</title>
        <authorList>
            <person name="Carey S.B."/>
            <person name="Jenkins J."/>
            <person name="Shu S."/>
            <person name="Lovell J.T."/>
            <person name="Sreedasyam A."/>
            <person name="Maumus F."/>
            <person name="Tiley G.P."/>
            <person name="Fernandez-Pozo N."/>
            <person name="Barry K."/>
            <person name="Chen C."/>
            <person name="Wang M."/>
            <person name="Lipzen A."/>
            <person name="Daum C."/>
            <person name="Saski C.A."/>
            <person name="Payton A.C."/>
            <person name="Mcbreen J.C."/>
            <person name="Conrad R.E."/>
            <person name="Kollar L.M."/>
            <person name="Olsson S."/>
            <person name="Huttunen S."/>
            <person name="Landis J.B."/>
            <person name="Wickett N.J."/>
            <person name="Johnson M.G."/>
            <person name="Rensing S.A."/>
            <person name="Grimwood J."/>
            <person name="Schmutz J."/>
            <person name="Mcdaniel S.F."/>
        </authorList>
    </citation>
    <scope>NUCLEOTIDE SEQUENCE</scope>
    <source>
        <strain evidence="6">R40</strain>
    </source>
</reference>
<accession>A0A8T0GTS9</accession>
<keyword evidence="1 4" id="KW-0479">Metal-binding</keyword>
<dbReference type="Gene3D" id="4.10.1000.10">
    <property type="entry name" value="Zinc finger, CCCH-type"/>
    <property type="match status" value="1"/>
</dbReference>
<dbReference type="PANTHER" id="PTHR16465:SF0">
    <property type="entry name" value="ZINC FINGER MATRIN-TYPE PROTEIN 5"/>
    <property type="match status" value="1"/>
</dbReference>
<dbReference type="Pfam" id="PF00642">
    <property type="entry name" value="zf-CCCH"/>
    <property type="match status" value="1"/>
</dbReference>
<gene>
    <name evidence="6" type="ORF">KC19_8G005400</name>
</gene>
<sequence length="135" mass="15215">MPAHKYYCDYCDKQFYDTPKSRKRHLQGIFHQRAKKQWFDSFRDQESGSTQDGNRPPCTFFLRTGTCQYGSECRFEHPAQNPGPLAPAPLAPVPLEAFNAPESAALANFLTKDLPPSLRPPAEGGYPLVDPVEWG</sequence>
<comment type="caution">
    <text evidence="6">The sequence shown here is derived from an EMBL/GenBank/DDBJ whole genome shotgun (WGS) entry which is preliminary data.</text>
</comment>
<evidence type="ECO:0000256" key="3">
    <source>
        <dbReference type="ARBA" id="ARBA00022833"/>
    </source>
</evidence>
<name>A0A8T0GTS9_CERPU</name>
<dbReference type="InterPro" id="IPR000571">
    <property type="entry name" value="Znf_CCCH"/>
</dbReference>
<dbReference type="SUPFAM" id="SSF57667">
    <property type="entry name" value="beta-beta-alpha zinc fingers"/>
    <property type="match status" value="1"/>
</dbReference>